<name>A0A2P2Q758_RHIMU</name>
<proteinExistence type="predicted"/>
<protein>
    <submittedName>
        <fullName evidence="2">Uncharacterized protein</fullName>
    </submittedName>
</protein>
<keyword evidence="1" id="KW-0472">Membrane</keyword>
<dbReference type="AlphaFoldDB" id="A0A2P2Q758"/>
<reference evidence="2" key="1">
    <citation type="submission" date="2018-02" db="EMBL/GenBank/DDBJ databases">
        <title>Rhizophora mucronata_Transcriptome.</title>
        <authorList>
            <person name="Meera S.P."/>
            <person name="Sreeshan A."/>
            <person name="Augustine A."/>
        </authorList>
    </citation>
    <scope>NUCLEOTIDE SEQUENCE</scope>
    <source>
        <tissue evidence="2">Leaf</tissue>
    </source>
</reference>
<dbReference type="EMBL" id="GGEC01082225">
    <property type="protein sequence ID" value="MBX62709.1"/>
    <property type="molecule type" value="Transcribed_RNA"/>
</dbReference>
<accession>A0A2P2Q758</accession>
<keyword evidence="1" id="KW-1133">Transmembrane helix</keyword>
<sequence>MVKTFLTFLMTSGFYSTVTAIIFFPYSKIKLNSFIFFIYCNKIFWDFML</sequence>
<keyword evidence="1" id="KW-0812">Transmembrane</keyword>
<organism evidence="2">
    <name type="scientific">Rhizophora mucronata</name>
    <name type="common">Asiatic mangrove</name>
    <dbReference type="NCBI Taxonomy" id="61149"/>
    <lineage>
        <taxon>Eukaryota</taxon>
        <taxon>Viridiplantae</taxon>
        <taxon>Streptophyta</taxon>
        <taxon>Embryophyta</taxon>
        <taxon>Tracheophyta</taxon>
        <taxon>Spermatophyta</taxon>
        <taxon>Magnoliopsida</taxon>
        <taxon>eudicotyledons</taxon>
        <taxon>Gunneridae</taxon>
        <taxon>Pentapetalae</taxon>
        <taxon>rosids</taxon>
        <taxon>fabids</taxon>
        <taxon>Malpighiales</taxon>
        <taxon>Rhizophoraceae</taxon>
        <taxon>Rhizophora</taxon>
    </lineage>
</organism>
<evidence type="ECO:0000313" key="2">
    <source>
        <dbReference type="EMBL" id="MBX62709.1"/>
    </source>
</evidence>
<evidence type="ECO:0000256" key="1">
    <source>
        <dbReference type="SAM" id="Phobius"/>
    </source>
</evidence>
<feature type="transmembrane region" description="Helical" evidence="1">
    <location>
        <begin position="6"/>
        <end position="26"/>
    </location>
</feature>